<dbReference type="Pfam" id="PF00018">
    <property type="entry name" value="SH3_1"/>
    <property type="match status" value="2"/>
</dbReference>
<evidence type="ECO:0000313" key="8">
    <source>
        <dbReference type="Proteomes" id="UP000292702"/>
    </source>
</evidence>
<feature type="compositionally biased region" description="Low complexity" evidence="4">
    <location>
        <begin position="506"/>
        <end position="517"/>
    </location>
</feature>
<evidence type="ECO:0000259" key="6">
    <source>
        <dbReference type="PROSITE" id="PS50195"/>
    </source>
</evidence>
<dbReference type="SUPFAM" id="SSF64268">
    <property type="entry name" value="PX domain"/>
    <property type="match status" value="1"/>
</dbReference>
<dbReference type="GO" id="GO:0035091">
    <property type="term" value="F:phosphatidylinositol binding"/>
    <property type="evidence" value="ECO:0007669"/>
    <property type="project" value="InterPro"/>
</dbReference>
<feature type="compositionally biased region" description="Basic residues" evidence="4">
    <location>
        <begin position="1"/>
        <end position="14"/>
    </location>
</feature>
<dbReference type="InterPro" id="IPR035550">
    <property type="entry name" value="Bem1/Scd2_PX"/>
</dbReference>
<dbReference type="Gene3D" id="3.30.1520.10">
    <property type="entry name" value="Phox-like domain"/>
    <property type="match status" value="1"/>
</dbReference>
<reference evidence="7 8" key="1">
    <citation type="submission" date="2018-11" db="EMBL/GenBank/DDBJ databases">
        <title>Genome assembly of Steccherinum ochraceum LE-BIN_3174, the white-rot fungus of the Steccherinaceae family (The Residual Polyporoid clade, Polyporales, Basidiomycota).</title>
        <authorList>
            <person name="Fedorova T.V."/>
            <person name="Glazunova O.A."/>
            <person name="Landesman E.O."/>
            <person name="Moiseenko K.V."/>
            <person name="Psurtseva N.V."/>
            <person name="Savinova O.S."/>
            <person name="Shakhova N.V."/>
            <person name="Tyazhelova T.V."/>
            <person name="Vasina D.V."/>
        </authorList>
    </citation>
    <scope>NUCLEOTIDE SEQUENCE [LARGE SCALE GENOMIC DNA]</scope>
    <source>
        <strain evidence="7 8">LE-BIN_3174</strain>
    </source>
</reference>
<proteinExistence type="predicted"/>
<dbReference type="InterPro" id="IPR051228">
    <property type="entry name" value="NADPH_Oxidase/PX-Domain"/>
</dbReference>
<dbReference type="CDD" id="cd06890">
    <property type="entry name" value="PX_Bem1p"/>
    <property type="match status" value="1"/>
</dbReference>
<feature type="region of interest" description="Disordered" evidence="4">
    <location>
        <begin position="1"/>
        <end position="27"/>
    </location>
</feature>
<accession>A0A4R0RT41</accession>
<feature type="compositionally biased region" description="Polar residues" evidence="4">
    <location>
        <begin position="538"/>
        <end position="548"/>
    </location>
</feature>
<gene>
    <name evidence="7" type="primary">BEM1</name>
    <name evidence="7" type="ORF">EIP91_003264</name>
</gene>
<dbReference type="InterPro" id="IPR035548">
    <property type="entry name" value="Bem1/Scd2_SH3_1"/>
</dbReference>
<dbReference type="STRING" id="92696.A0A4R0RT41"/>
<organism evidence="7 8">
    <name type="scientific">Steccherinum ochraceum</name>
    <dbReference type="NCBI Taxonomy" id="92696"/>
    <lineage>
        <taxon>Eukaryota</taxon>
        <taxon>Fungi</taxon>
        <taxon>Dikarya</taxon>
        <taxon>Basidiomycota</taxon>
        <taxon>Agaricomycotina</taxon>
        <taxon>Agaricomycetes</taxon>
        <taxon>Polyporales</taxon>
        <taxon>Steccherinaceae</taxon>
        <taxon>Steccherinum</taxon>
    </lineage>
</organism>
<dbReference type="InterPro" id="IPR001452">
    <property type="entry name" value="SH3_domain"/>
</dbReference>
<dbReference type="PANTHER" id="PTHR15706:SF2">
    <property type="entry name" value="SH3 AND PX DOMAIN-CONTAINING PROTEIN 2A"/>
    <property type="match status" value="1"/>
</dbReference>
<feature type="region of interest" description="Disordered" evidence="4">
    <location>
        <begin position="229"/>
        <end position="258"/>
    </location>
</feature>
<evidence type="ECO:0000256" key="2">
    <source>
        <dbReference type="ARBA" id="ARBA00022737"/>
    </source>
</evidence>
<dbReference type="CDD" id="cd11878">
    <property type="entry name" value="SH3_Bem1p_1"/>
    <property type="match status" value="1"/>
</dbReference>
<keyword evidence="1 3" id="KW-0728">SH3 domain</keyword>
<feature type="compositionally biased region" description="Low complexity" evidence="4">
    <location>
        <begin position="556"/>
        <end position="574"/>
    </location>
</feature>
<feature type="domain" description="SH3" evidence="5">
    <location>
        <begin position="115"/>
        <end position="177"/>
    </location>
</feature>
<dbReference type="SMART" id="SM00326">
    <property type="entry name" value="SH3"/>
    <property type="match status" value="2"/>
</dbReference>
<dbReference type="OrthoDB" id="548867at2759"/>
<dbReference type="PROSITE" id="PS50195">
    <property type="entry name" value="PX"/>
    <property type="match status" value="1"/>
</dbReference>
<feature type="domain" description="PX" evidence="6">
    <location>
        <begin position="270"/>
        <end position="399"/>
    </location>
</feature>
<evidence type="ECO:0000313" key="7">
    <source>
        <dbReference type="EMBL" id="TCD70503.1"/>
    </source>
</evidence>
<dbReference type="CDD" id="cd11879">
    <property type="entry name" value="SH3_Bem1p_2"/>
    <property type="match status" value="1"/>
</dbReference>
<dbReference type="Gene3D" id="2.30.30.40">
    <property type="entry name" value="SH3 Domains"/>
    <property type="match status" value="2"/>
</dbReference>
<evidence type="ECO:0000256" key="3">
    <source>
        <dbReference type="PROSITE-ProRule" id="PRU00192"/>
    </source>
</evidence>
<dbReference type="SUPFAM" id="SSF54277">
    <property type="entry name" value="CAD &amp; PB1 domains"/>
    <property type="match status" value="1"/>
</dbReference>
<evidence type="ECO:0000256" key="4">
    <source>
        <dbReference type="SAM" id="MobiDB-lite"/>
    </source>
</evidence>
<dbReference type="InterPro" id="IPR036871">
    <property type="entry name" value="PX_dom_sf"/>
</dbReference>
<feature type="compositionally biased region" description="Pro residues" evidence="4">
    <location>
        <begin position="236"/>
        <end position="248"/>
    </location>
</feature>
<keyword evidence="8" id="KW-1185">Reference proteome</keyword>
<dbReference type="InterPro" id="IPR035549">
    <property type="entry name" value="Bem1/Scd2_SH3_2"/>
</dbReference>
<dbReference type="AlphaFoldDB" id="A0A4R0RT41"/>
<dbReference type="InterPro" id="IPR036028">
    <property type="entry name" value="SH3-like_dom_sf"/>
</dbReference>
<dbReference type="EMBL" id="RWJN01000020">
    <property type="protein sequence ID" value="TCD70503.1"/>
    <property type="molecule type" value="Genomic_DNA"/>
</dbReference>
<name>A0A4R0RT41_9APHY</name>
<comment type="caution">
    <text evidence="7">The sequence shown here is derived from an EMBL/GenBank/DDBJ whole genome shotgun (WGS) entry which is preliminary data.</text>
</comment>
<dbReference type="InterPro" id="IPR001683">
    <property type="entry name" value="PX_dom"/>
</dbReference>
<protein>
    <submittedName>
        <fullName evidence="7">Bud emergence protein 1</fullName>
    </submittedName>
</protein>
<dbReference type="Gene3D" id="3.10.20.90">
    <property type="entry name" value="Phosphatidylinositol 3-kinase Catalytic Subunit, Chain A, domain 1"/>
    <property type="match status" value="1"/>
</dbReference>
<dbReference type="PANTHER" id="PTHR15706">
    <property type="entry name" value="SH3 MULTIPLE DOMAIN"/>
    <property type="match status" value="1"/>
</dbReference>
<dbReference type="SMART" id="SM00312">
    <property type="entry name" value="PX"/>
    <property type="match status" value="1"/>
</dbReference>
<dbReference type="Proteomes" id="UP000292702">
    <property type="component" value="Unassembled WGS sequence"/>
</dbReference>
<dbReference type="Pfam" id="PF00787">
    <property type="entry name" value="PX"/>
    <property type="match status" value="1"/>
</dbReference>
<feature type="domain" description="SH3" evidence="5">
    <location>
        <begin position="35"/>
        <end position="97"/>
    </location>
</feature>
<feature type="region of interest" description="Disordered" evidence="4">
    <location>
        <begin position="415"/>
        <end position="578"/>
    </location>
</feature>
<sequence length="664" mass="73702">MKTLRKSLNGHKEHHISSPVSPLPSLSKPIGALQPPRKVIKALHSHRPTAPQQLPFEKGDFFHVISDLGGGQWYEAHNPMTGARGLVPRDMFEEFNKGGTTKAPTPKHTSASPKVQAYYAVVLHDFSAERPDELEAKAGDTVTVVAQSNREWFVAKPIGRLGRPGLIPVSFVEIRDPATGSPIQDVSVLIDGGVLPRVEDWKKSVMSYKANSISLGVLDEGSFTSISATPTNTVPVPLPPEEPSPPEPYQDDEPQPDEALFKTLPDGLLLAAEVQSFHFEMEEYWFRIHAIYQPYAPPGSNRLPPAKELVLFRSYNDFYDFQVELLNSHPYEAGRPDKQTRILPYMPGPADTVDNEITITRRVELDEYLKQLSALKRTARYILEHQLVREFLALKPGDAQQEVEARGAELQKLFQGGPERRLDSEIPTRMSHLSVSDKHDAQSDVSDYEDDHGTRAKYDSQYSYRPDDGVHPHVAPNAYDRPMKPLHIQTQPRPDSAASGYRSHGRTQSRTSSRTNSPLPHHARYPSVDTDPHLANGYSRSSLASSHEPSPVSMRSSQAPSSTSGRSRSQSSATLNTPSISATNLQTAFVKIKVFDKVSDDLVAIRVHPNVTYSGLMDKVQARLGGNVQGLSYRDSTGSMIGLESDKSLKYWLDSTERLVLFAD</sequence>
<dbReference type="PROSITE" id="PS50002">
    <property type="entry name" value="SH3"/>
    <property type="match status" value="2"/>
</dbReference>
<dbReference type="GO" id="GO:0005737">
    <property type="term" value="C:cytoplasm"/>
    <property type="evidence" value="ECO:0007669"/>
    <property type="project" value="TreeGrafter"/>
</dbReference>
<keyword evidence="2" id="KW-0677">Repeat</keyword>
<dbReference type="SUPFAM" id="SSF50044">
    <property type="entry name" value="SH3-domain"/>
    <property type="match status" value="2"/>
</dbReference>
<feature type="compositionally biased region" description="Low complexity" evidence="4">
    <location>
        <begin position="17"/>
        <end position="27"/>
    </location>
</feature>
<evidence type="ECO:0000256" key="1">
    <source>
        <dbReference type="ARBA" id="ARBA00022443"/>
    </source>
</evidence>
<evidence type="ECO:0000259" key="5">
    <source>
        <dbReference type="PROSITE" id="PS50002"/>
    </source>
</evidence>